<comment type="caution">
    <text evidence="2">The sequence shown here is derived from an EMBL/GenBank/DDBJ whole genome shotgun (WGS) entry which is preliminary data.</text>
</comment>
<sequence length="96" mass="11656">MINPDDTNQPIIIDWGCAWKEYIKEENNNDNDEEENDDDDDYGDDDDYYKNDDNEIEEINNSIEKITLKEKKYFNRSSIWYQCFNNLIQFLNQKIN</sequence>
<proteinExistence type="predicted"/>
<organism evidence="2 3">
    <name type="scientific">Anaeramoeba flamelloides</name>
    <dbReference type="NCBI Taxonomy" id="1746091"/>
    <lineage>
        <taxon>Eukaryota</taxon>
        <taxon>Metamonada</taxon>
        <taxon>Anaeramoebidae</taxon>
        <taxon>Anaeramoeba</taxon>
    </lineage>
</organism>
<reference evidence="2" key="1">
    <citation type="submission" date="2022-08" db="EMBL/GenBank/DDBJ databases">
        <title>Novel sulphate-reducing endosymbionts in the free-living metamonad Anaeramoeba.</title>
        <authorList>
            <person name="Jerlstrom-Hultqvist J."/>
            <person name="Cepicka I."/>
            <person name="Gallot-Lavallee L."/>
            <person name="Salas-Leiva D."/>
            <person name="Curtis B.A."/>
            <person name="Zahonova K."/>
            <person name="Pipaliya S."/>
            <person name="Dacks J."/>
            <person name="Roger A.J."/>
        </authorList>
    </citation>
    <scope>NUCLEOTIDE SEQUENCE</scope>
    <source>
        <strain evidence="2">Busselton2</strain>
    </source>
</reference>
<evidence type="ECO:0000256" key="1">
    <source>
        <dbReference type="SAM" id="MobiDB-lite"/>
    </source>
</evidence>
<name>A0AAV7YD15_9EUKA</name>
<dbReference type="Proteomes" id="UP001146793">
    <property type="component" value="Unassembled WGS sequence"/>
</dbReference>
<gene>
    <name evidence="2" type="ORF">M0812_28928</name>
</gene>
<protein>
    <submittedName>
        <fullName evidence="2">Uncharacterized protein</fullName>
    </submittedName>
</protein>
<dbReference type="AlphaFoldDB" id="A0AAV7YD15"/>
<feature type="region of interest" description="Disordered" evidence="1">
    <location>
        <begin position="24"/>
        <end position="55"/>
    </location>
</feature>
<dbReference type="EMBL" id="JANTQA010000070">
    <property type="protein sequence ID" value="KAJ3426472.1"/>
    <property type="molecule type" value="Genomic_DNA"/>
</dbReference>
<feature type="compositionally biased region" description="Acidic residues" evidence="1">
    <location>
        <begin position="28"/>
        <end position="47"/>
    </location>
</feature>
<accession>A0AAV7YD15</accession>
<evidence type="ECO:0000313" key="3">
    <source>
        <dbReference type="Proteomes" id="UP001146793"/>
    </source>
</evidence>
<evidence type="ECO:0000313" key="2">
    <source>
        <dbReference type="EMBL" id="KAJ3426472.1"/>
    </source>
</evidence>